<sequence>MTPDNEFFLVLGGFGALIGTLMVGGILLLLSRHADPFLQMRNDDED</sequence>
<dbReference type="EMBL" id="JACHIE010000008">
    <property type="protein sequence ID" value="MBB6457476.1"/>
    <property type="molecule type" value="Genomic_DNA"/>
</dbReference>
<accession>A0A841QG96</accession>
<keyword evidence="1" id="KW-0472">Membrane</keyword>
<keyword evidence="1" id="KW-0812">Transmembrane</keyword>
<comment type="caution">
    <text evidence="2">The sequence shown here is derived from an EMBL/GenBank/DDBJ whole genome shotgun (WGS) entry which is preliminary data.</text>
</comment>
<dbReference type="Proteomes" id="UP000578000">
    <property type="component" value="Unassembled WGS sequence"/>
</dbReference>
<keyword evidence="1" id="KW-1133">Transmembrane helix</keyword>
<organism evidence="2 3">
    <name type="scientific">Acetobacter lovaniensis</name>
    <dbReference type="NCBI Taxonomy" id="104100"/>
    <lineage>
        <taxon>Bacteria</taxon>
        <taxon>Pseudomonadati</taxon>
        <taxon>Pseudomonadota</taxon>
        <taxon>Alphaproteobacteria</taxon>
        <taxon>Acetobacterales</taxon>
        <taxon>Acetobacteraceae</taxon>
        <taxon>Acetobacter</taxon>
    </lineage>
</organism>
<evidence type="ECO:0000313" key="3">
    <source>
        <dbReference type="Proteomes" id="UP000578000"/>
    </source>
</evidence>
<name>A0A841QG96_9PROT</name>
<evidence type="ECO:0000256" key="1">
    <source>
        <dbReference type="SAM" id="Phobius"/>
    </source>
</evidence>
<protein>
    <submittedName>
        <fullName evidence="2">Uncharacterized protein</fullName>
    </submittedName>
</protein>
<keyword evidence="3" id="KW-1185">Reference proteome</keyword>
<gene>
    <name evidence="2" type="ORF">HNR55_002072</name>
</gene>
<evidence type="ECO:0000313" key="2">
    <source>
        <dbReference type="EMBL" id="MBB6457476.1"/>
    </source>
</evidence>
<feature type="transmembrane region" description="Helical" evidence="1">
    <location>
        <begin position="6"/>
        <end position="30"/>
    </location>
</feature>
<proteinExistence type="predicted"/>
<dbReference type="AlphaFoldDB" id="A0A841QG96"/>
<reference evidence="2 3" key="1">
    <citation type="submission" date="2020-08" db="EMBL/GenBank/DDBJ databases">
        <title>Genomic Encyclopedia of Type Strains, Phase IV (KMG-IV): sequencing the most valuable type-strain genomes for metagenomic binning, comparative biology and taxonomic classification.</title>
        <authorList>
            <person name="Goeker M."/>
        </authorList>
    </citation>
    <scope>NUCLEOTIDE SEQUENCE [LARGE SCALE GENOMIC DNA]</scope>
    <source>
        <strain evidence="2 3">DSM 4491</strain>
    </source>
</reference>